<evidence type="ECO:0000313" key="1">
    <source>
        <dbReference type="EMBL" id="MEA5476498.1"/>
    </source>
</evidence>
<keyword evidence="2" id="KW-1185">Reference proteome</keyword>
<dbReference type="RefSeq" id="WP_281006804.1">
    <property type="nucleotide sequence ID" value="NZ_JAYGIE010000006.1"/>
</dbReference>
<dbReference type="EMBL" id="JAYGIE010000006">
    <property type="protein sequence ID" value="MEA5476498.1"/>
    <property type="molecule type" value="Genomic_DNA"/>
</dbReference>
<proteinExistence type="predicted"/>
<comment type="caution">
    <text evidence="1">The sequence shown here is derived from an EMBL/GenBank/DDBJ whole genome shotgun (WGS) entry which is preliminary data.</text>
</comment>
<evidence type="ECO:0000313" key="2">
    <source>
        <dbReference type="Proteomes" id="UP001301388"/>
    </source>
</evidence>
<organism evidence="1 2">
    <name type="scientific">Pseudanabaena galeata UHCC 0370</name>
    <dbReference type="NCBI Taxonomy" id="3110310"/>
    <lineage>
        <taxon>Bacteria</taxon>
        <taxon>Bacillati</taxon>
        <taxon>Cyanobacteriota</taxon>
        <taxon>Cyanophyceae</taxon>
        <taxon>Pseudanabaenales</taxon>
        <taxon>Pseudanabaenaceae</taxon>
        <taxon>Pseudanabaena</taxon>
    </lineage>
</organism>
<dbReference type="PANTHER" id="PTHR34235">
    <property type="entry name" value="SLR1203 PROTEIN-RELATED"/>
    <property type="match status" value="1"/>
</dbReference>
<sequence length="148" mass="17155">MTSTVLYESDFYNWTVEQVKSLRLGKLDSLDLENLAEEIESLGNQKRAELENRLAVLLGHLLKWDLQPNLRGKSWRATIREQRREIKKLIRKNPSLKSYLDEAMTDGYESALDLVVRETPFDYKDLSKECPYAIAQVFDDSFPIGVDV</sequence>
<dbReference type="InterPro" id="IPR002636">
    <property type="entry name" value="DUF29"/>
</dbReference>
<dbReference type="Gene3D" id="1.20.1220.20">
    <property type="entry name" value="Uncharcterised protein PF01724"/>
    <property type="match status" value="1"/>
</dbReference>
<dbReference type="Pfam" id="PF01724">
    <property type="entry name" value="DUF29"/>
    <property type="match status" value="1"/>
</dbReference>
<dbReference type="Proteomes" id="UP001301388">
    <property type="component" value="Unassembled WGS sequence"/>
</dbReference>
<reference evidence="1 2" key="1">
    <citation type="submission" date="2023-12" db="EMBL/GenBank/DDBJ databases">
        <title>Baltic Sea Cyanobacteria.</title>
        <authorList>
            <person name="Delbaje E."/>
            <person name="Fewer D.P."/>
            <person name="Shishido T.K."/>
        </authorList>
    </citation>
    <scope>NUCLEOTIDE SEQUENCE [LARGE SCALE GENOMIC DNA]</scope>
    <source>
        <strain evidence="1 2">UHCC 0370</strain>
    </source>
</reference>
<accession>A0ABU5TE01</accession>
<gene>
    <name evidence="1" type="ORF">VB774_02595</name>
</gene>
<name>A0ABU5TE01_9CYAN</name>
<dbReference type="PANTHER" id="PTHR34235:SF4">
    <property type="entry name" value="SLR0291 PROTEIN"/>
    <property type="match status" value="1"/>
</dbReference>
<protein>
    <submittedName>
        <fullName evidence="1">DUF29 domain-containing protein</fullName>
    </submittedName>
</protein>